<dbReference type="Proteomes" id="UP000839052">
    <property type="component" value="Chromosome"/>
</dbReference>
<organism evidence="1 2">
    <name type="scientific">Candidatus Nitrotoga arctica</name>
    <dbReference type="NCBI Taxonomy" id="453162"/>
    <lineage>
        <taxon>Bacteria</taxon>
        <taxon>Pseudomonadati</taxon>
        <taxon>Pseudomonadota</taxon>
        <taxon>Betaproteobacteria</taxon>
        <taxon>Nitrosomonadales</taxon>
        <taxon>Gallionellaceae</taxon>
        <taxon>Candidatus Nitrotoga</taxon>
    </lineage>
</organism>
<evidence type="ECO:0000313" key="2">
    <source>
        <dbReference type="Proteomes" id="UP000839052"/>
    </source>
</evidence>
<dbReference type="PROSITE" id="PS51257">
    <property type="entry name" value="PROKAR_LIPOPROTEIN"/>
    <property type="match status" value="1"/>
</dbReference>
<gene>
    <name evidence="1" type="ORF">NTG6680_2423</name>
</gene>
<name>A0ABN8ANQ6_9PROT</name>
<sequence>MKLITLIALISLTGCAAKSDHNPLQLSEQEKKDRSTCMDKVAKEMSKNPTGYGMESSAMNGFNISLREGELINLCMKAKGAY</sequence>
<dbReference type="EMBL" id="OU912926">
    <property type="protein sequence ID" value="CAG9933672.1"/>
    <property type="molecule type" value="Genomic_DNA"/>
</dbReference>
<protein>
    <recommendedName>
        <fullName evidence="3">Lipoprotein</fullName>
    </recommendedName>
</protein>
<evidence type="ECO:0008006" key="3">
    <source>
        <dbReference type="Google" id="ProtNLM"/>
    </source>
</evidence>
<proteinExistence type="predicted"/>
<accession>A0ABN8ANQ6</accession>
<dbReference type="RefSeq" id="WP_239797420.1">
    <property type="nucleotide sequence ID" value="NZ_OU912926.1"/>
</dbReference>
<keyword evidence="2" id="KW-1185">Reference proteome</keyword>
<evidence type="ECO:0000313" key="1">
    <source>
        <dbReference type="EMBL" id="CAG9933672.1"/>
    </source>
</evidence>
<reference evidence="1 2" key="1">
    <citation type="submission" date="2021-10" db="EMBL/GenBank/DDBJ databases">
        <authorList>
            <person name="Koch H."/>
        </authorList>
    </citation>
    <scope>NUCLEOTIDE SEQUENCE [LARGE SCALE GENOMIC DNA]</scope>
    <source>
        <strain evidence="1">6680</strain>
    </source>
</reference>